<feature type="region of interest" description="Disordered" evidence="7">
    <location>
        <begin position="168"/>
        <end position="206"/>
    </location>
</feature>
<dbReference type="PROSITE" id="PS51148">
    <property type="entry name" value="AXH"/>
    <property type="match status" value="1"/>
</dbReference>
<dbReference type="GO" id="GO:0007399">
    <property type="term" value="P:nervous system development"/>
    <property type="evidence" value="ECO:0007669"/>
    <property type="project" value="TreeGrafter"/>
</dbReference>
<accession>A0A9Q0IM43</accession>
<evidence type="ECO:0000256" key="3">
    <source>
        <dbReference type="ARBA" id="ARBA00023015"/>
    </source>
</evidence>
<dbReference type="EMBL" id="JANIIK010000046">
    <property type="protein sequence ID" value="KAJ3603190.1"/>
    <property type="molecule type" value="Genomic_DNA"/>
</dbReference>
<dbReference type="InterPro" id="IPR036096">
    <property type="entry name" value="Ataxin_AXH_dom_sf"/>
</dbReference>
<keyword evidence="4" id="KW-0238">DNA-binding</keyword>
<reference evidence="9" key="1">
    <citation type="submission" date="2022-07" db="EMBL/GenBank/DDBJ databases">
        <title>Chromosome-level genome of Muraenolepis orangiensis.</title>
        <authorList>
            <person name="Kim J."/>
        </authorList>
    </citation>
    <scope>NUCLEOTIDE SEQUENCE</scope>
    <source>
        <strain evidence="9">KU_S4_2022</strain>
        <tissue evidence="9">Muscle</tissue>
    </source>
</reference>
<feature type="compositionally biased region" description="Basic and acidic residues" evidence="7">
    <location>
        <begin position="10"/>
        <end position="24"/>
    </location>
</feature>
<dbReference type="Proteomes" id="UP001148018">
    <property type="component" value="Unassembled WGS sequence"/>
</dbReference>
<keyword evidence="5" id="KW-0804">Transcription</keyword>
<name>A0A9Q0IM43_9TELE</name>
<dbReference type="OrthoDB" id="10000452at2759"/>
<evidence type="ECO:0000256" key="6">
    <source>
        <dbReference type="ARBA" id="ARBA00023242"/>
    </source>
</evidence>
<evidence type="ECO:0000256" key="2">
    <source>
        <dbReference type="ARBA" id="ARBA00022491"/>
    </source>
</evidence>
<evidence type="ECO:0000256" key="1">
    <source>
        <dbReference type="ARBA" id="ARBA00004123"/>
    </source>
</evidence>
<dbReference type="PANTHER" id="PTHR13392">
    <property type="entry name" value="ATAXIN 1"/>
    <property type="match status" value="1"/>
</dbReference>
<dbReference type="SMART" id="SM00536">
    <property type="entry name" value="AXH"/>
    <property type="match status" value="1"/>
</dbReference>
<gene>
    <name evidence="9" type="ORF">NHX12_030933</name>
</gene>
<dbReference type="SUPFAM" id="SSF102031">
    <property type="entry name" value="AXH domain"/>
    <property type="match status" value="1"/>
</dbReference>
<feature type="region of interest" description="Disordered" evidence="7">
    <location>
        <begin position="432"/>
        <end position="464"/>
    </location>
</feature>
<dbReference type="GO" id="GO:0005634">
    <property type="term" value="C:nucleus"/>
    <property type="evidence" value="ECO:0007669"/>
    <property type="project" value="UniProtKB-SubCell"/>
</dbReference>
<feature type="domain" description="AXH" evidence="8">
    <location>
        <begin position="294"/>
        <end position="433"/>
    </location>
</feature>
<feature type="region of interest" description="Disordered" evidence="7">
    <location>
        <begin position="1"/>
        <end position="51"/>
    </location>
</feature>
<keyword evidence="3" id="KW-0805">Transcription regulation</keyword>
<protein>
    <recommendedName>
        <fullName evidence="8">AXH domain-containing protein</fullName>
    </recommendedName>
</protein>
<evidence type="ECO:0000256" key="7">
    <source>
        <dbReference type="SAM" id="MobiDB-lite"/>
    </source>
</evidence>
<sequence>MSGDPNPATEPDRDAGPAQKREAQIEGNQECDTGTFKVPFPYKHPNDKLPLQPAARRPAVLYQPWTRTHASTGGTKAPSLPRNAWAGAWAEFHHLYGGLNPPQHRYGSSGGAVGGPVGDLGPAAVQPGCFLRYPLKFMPVTVLPGDTEGPAVSYRREAPRLREPFCLETFPGRRGAPRGDRGSWGRRRDQRMEAPPPPPHSCVSPASLSPSFPIPSLLPVEDRKPREELLYEHLVSRGVQCPGTTLCPVSSSPSSSSSLSTSSGFNPQHEFMSFQAEQKVISRCSSSPFSSPPPSPDTFPWLLPHFAAGSLIELRDGRLKRVEDLRTEDFLLGSAARQGLRLSCCTVQSITSSTSSCSSSSRSPALSRLLILLHDQNSQELVDVYVEYPFFVRGRGWSSCCPERTARLCGLSCSQLSVGDVCLALTPASPGGPPHPGEAGQCGAGQAGPPVQVPAPLEGPVEGE</sequence>
<dbReference type="InterPro" id="IPR043404">
    <property type="entry name" value="ATAXIN1-like"/>
</dbReference>
<dbReference type="PANTHER" id="PTHR13392:SF14">
    <property type="entry name" value="ATAXIN-1-LIKE"/>
    <property type="match status" value="1"/>
</dbReference>
<evidence type="ECO:0000259" key="8">
    <source>
        <dbReference type="PROSITE" id="PS51148"/>
    </source>
</evidence>
<evidence type="ECO:0000313" key="10">
    <source>
        <dbReference type="Proteomes" id="UP001148018"/>
    </source>
</evidence>
<keyword evidence="10" id="KW-1185">Reference proteome</keyword>
<feature type="compositionally biased region" description="Basic and acidic residues" evidence="7">
    <location>
        <begin position="177"/>
        <end position="192"/>
    </location>
</feature>
<comment type="caution">
    <text evidence="9">The sequence shown here is derived from an EMBL/GenBank/DDBJ whole genome shotgun (WGS) entry which is preliminary data.</text>
</comment>
<dbReference type="GO" id="GO:0003677">
    <property type="term" value="F:DNA binding"/>
    <property type="evidence" value="ECO:0007669"/>
    <property type="project" value="UniProtKB-KW"/>
</dbReference>
<dbReference type="InterPro" id="IPR003652">
    <property type="entry name" value="Ataxin_AXH_dom"/>
</dbReference>
<dbReference type="AlphaFoldDB" id="A0A9Q0IM43"/>
<evidence type="ECO:0000313" key="9">
    <source>
        <dbReference type="EMBL" id="KAJ3603190.1"/>
    </source>
</evidence>
<evidence type="ECO:0000256" key="4">
    <source>
        <dbReference type="ARBA" id="ARBA00023125"/>
    </source>
</evidence>
<proteinExistence type="predicted"/>
<keyword evidence="2" id="KW-0678">Repressor</keyword>
<dbReference type="Pfam" id="PF08517">
    <property type="entry name" value="AXH"/>
    <property type="match status" value="1"/>
</dbReference>
<dbReference type="GO" id="GO:0000122">
    <property type="term" value="P:negative regulation of transcription by RNA polymerase II"/>
    <property type="evidence" value="ECO:0007669"/>
    <property type="project" value="TreeGrafter"/>
</dbReference>
<comment type="subcellular location">
    <subcellularLocation>
        <location evidence="1">Nucleus</location>
    </subcellularLocation>
</comment>
<organism evidence="9 10">
    <name type="scientific">Muraenolepis orangiensis</name>
    <name type="common">Patagonian moray cod</name>
    <dbReference type="NCBI Taxonomy" id="630683"/>
    <lineage>
        <taxon>Eukaryota</taxon>
        <taxon>Metazoa</taxon>
        <taxon>Chordata</taxon>
        <taxon>Craniata</taxon>
        <taxon>Vertebrata</taxon>
        <taxon>Euteleostomi</taxon>
        <taxon>Actinopterygii</taxon>
        <taxon>Neopterygii</taxon>
        <taxon>Teleostei</taxon>
        <taxon>Neoteleostei</taxon>
        <taxon>Acanthomorphata</taxon>
        <taxon>Zeiogadaria</taxon>
        <taxon>Gadariae</taxon>
        <taxon>Gadiformes</taxon>
        <taxon>Muraenolepidoidei</taxon>
        <taxon>Muraenolepididae</taxon>
        <taxon>Muraenolepis</taxon>
    </lineage>
</organism>
<dbReference type="GO" id="GO:0003723">
    <property type="term" value="F:RNA binding"/>
    <property type="evidence" value="ECO:0007669"/>
    <property type="project" value="InterPro"/>
</dbReference>
<keyword evidence="6" id="KW-0539">Nucleus</keyword>
<evidence type="ECO:0000256" key="5">
    <source>
        <dbReference type="ARBA" id="ARBA00023163"/>
    </source>
</evidence>